<proteinExistence type="predicted"/>
<name>A0A4Y2M3N3_ARAVE</name>
<gene>
    <name evidence="1" type="ORF">AVEN_55720_1</name>
</gene>
<accession>A0A4Y2M3N3</accession>
<dbReference type="Proteomes" id="UP000499080">
    <property type="component" value="Unassembled WGS sequence"/>
</dbReference>
<keyword evidence="2" id="KW-1185">Reference proteome</keyword>
<dbReference type="AlphaFoldDB" id="A0A4Y2M3N3"/>
<comment type="caution">
    <text evidence="1">The sequence shown here is derived from an EMBL/GenBank/DDBJ whole genome shotgun (WGS) entry which is preliminary data.</text>
</comment>
<evidence type="ECO:0000313" key="2">
    <source>
        <dbReference type="Proteomes" id="UP000499080"/>
    </source>
</evidence>
<sequence>MTSAPQTRILDSPLLNIDDRYTKKVNKPFPFKGALYTCESNGYRTARSNWFVGVEGVFGLKRMAHEPFMANQILLVFRRTQRYSQFTLGRVRV</sequence>
<reference evidence="1 2" key="1">
    <citation type="journal article" date="2019" name="Sci. Rep.">
        <title>Orb-weaving spider Araneus ventricosus genome elucidates the spidroin gene catalogue.</title>
        <authorList>
            <person name="Kono N."/>
            <person name="Nakamura H."/>
            <person name="Ohtoshi R."/>
            <person name="Moran D.A.P."/>
            <person name="Shinohara A."/>
            <person name="Yoshida Y."/>
            <person name="Fujiwara M."/>
            <person name="Mori M."/>
            <person name="Tomita M."/>
            <person name="Arakawa K."/>
        </authorList>
    </citation>
    <scope>NUCLEOTIDE SEQUENCE [LARGE SCALE GENOMIC DNA]</scope>
</reference>
<protein>
    <submittedName>
        <fullName evidence="1">Uncharacterized protein</fullName>
    </submittedName>
</protein>
<dbReference type="EMBL" id="BGPR01006764">
    <property type="protein sequence ID" value="GBN21668.1"/>
    <property type="molecule type" value="Genomic_DNA"/>
</dbReference>
<organism evidence="1 2">
    <name type="scientific">Araneus ventricosus</name>
    <name type="common">Orbweaver spider</name>
    <name type="synonym">Epeira ventricosa</name>
    <dbReference type="NCBI Taxonomy" id="182803"/>
    <lineage>
        <taxon>Eukaryota</taxon>
        <taxon>Metazoa</taxon>
        <taxon>Ecdysozoa</taxon>
        <taxon>Arthropoda</taxon>
        <taxon>Chelicerata</taxon>
        <taxon>Arachnida</taxon>
        <taxon>Araneae</taxon>
        <taxon>Araneomorphae</taxon>
        <taxon>Entelegynae</taxon>
        <taxon>Araneoidea</taxon>
        <taxon>Araneidae</taxon>
        <taxon>Araneus</taxon>
    </lineage>
</organism>
<evidence type="ECO:0000313" key="1">
    <source>
        <dbReference type="EMBL" id="GBN21668.1"/>
    </source>
</evidence>